<organism evidence="4 7">
    <name type="scientific">Adineta steineri</name>
    <dbReference type="NCBI Taxonomy" id="433720"/>
    <lineage>
        <taxon>Eukaryota</taxon>
        <taxon>Metazoa</taxon>
        <taxon>Spiralia</taxon>
        <taxon>Gnathifera</taxon>
        <taxon>Rotifera</taxon>
        <taxon>Eurotatoria</taxon>
        <taxon>Bdelloidea</taxon>
        <taxon>Adinetida</taxon>
        <taxon>Adinetidae</taxon>
        <taxon>Adineta</taxon>
    </lineage>
</organism>
<dbReference type="GO" id="GO:0005509">
    <property type="term" value="F:calcium ion binding"/>
    <property type="evidence" value="ECO:0007669"/>
    <property type="project" value="InterPro"/>
</dbReference>
<evidence type="ECO:0000313" key="4">
    <source>
        <dbReference type="EMBL" id="CAF0766074.1"/>
    </source>
</evidence>
<dbReference type="Pfam" id="PF13499">
    <property type="entry name" value="EF-hand_7"/>
    <property type="match status" value="2"/>
</dbReference>
<dbReference type="InterPro" id="IPR002048">
    <property type="entry name" value="EF_hand_dom"/>
</dbReference>
<dbReference type="Proteomes" id="UP000663860">
    <property type="component" value="Unassembled WGS sequence"/>
</dbReference>
<protein>
    <recommendedName>
        <fullName evidence="2">EF-hand domain-containing protein</fullName>
    </recommendedName>
</protein>
<feature type="domain" description="EF-hand" evidence="2">
    <location>
        <begin position="128"/>
        <end position="163"/>
    </location>
</feature>
<accession>A0A813QDH3</accession>
<dbReference type="Pfam" id="PF13202">
    <property type="entry name" value="EF-hand_5"/>
    <property type="match status" value="1"/>
</dbReference>
<dbReference type="PROSITE" id="PS00018">
    <property type="entry name" value="EF_HAND_1"/>
    <property type="match status" value="6"/>
</dbReference>
<evidence type="ECO:0000313" key="6">
    <source>
        <dbReference type="EMBL" id="CAF3642639.1"/>
    </source>
</evidence>
<dbReference type="InterPro" id="IPR051001">
    <property type="entry name" value="Calbindin_Ca-bind"/>
</dbReference>
<dbReference type="EMBL" id="CAJNOG010000018">
    <property type="protein sequence ID" value="CAF0766074.1"/>
    <property type="molecule type" value="Genomic_DNA"/>
</dbReference>
<dbReference type="InterPro" id="IPR018247">
    <property type="entry name" value="EF_Hand_1_Ca_BS"/>
</dbReference>
<name>A0A813QDH3_9BILA</name>
<dbReference type="AlphaFoldDB" id="A0A813QDH3"/>
<comment type="caution">
    <text evidence="4">The sequence shown here is derived from an EMBL/GenBank/DDBJ whole genome shotgun (WGS) entry which is preliminary data.</text>
</comment>
<dbReference type="EMBL" id="CAJOBB010000051">
    <property type="protein sequence ID" value="CAF3533567.1"/>
    <property type="molecule type" value="Genomic_DNA"/>
</dbReference>
<dbReference type="PANTHER" id="PTHR19972:SF10">
    <property type="entry name" value="CALBINDIN-32"/>
    <property type="match status" value="1"/>
</dbReference>
<reference evidence="4" key="1">
    <citation type="submission" date="2021-02" db="EMBL/GenBank/DDBJ databases">
        <authorList>
            <person name="Nowell W R."/>
        </authorList>
    </citation>
    <scope>NUCLEOTIDE SEQUENCE</scope>
</reference>
<dbReference type="Proteomes" id="UP000663868">
    <property type="component" value="Unassembled WGS sequence"/>
</dbReference>
<keyword evidence="1" id="KW-0106">Calcium</keyword>
<feature type="domain" description="EF-hand" evidence="2">
    <location>
        <begin position="32"/>
        <end position="67"/>
    </location>
</feature>
<proteinExistence type="predicted"/>
<dbReference type="PANTHER" id="PTHR19972">
    <property type="entry name" value="CALBINDIN"/>
    <property type="match status" value="1"/>
</dbReference>
<evidence type="ECO:0000313" key="3">
    <source>
        <dbReference type="EMBL" id="CAF0744181.1"/>
    </source>
</evidence>
<feature type="domain" description="EF-hand" evidence="2">
    <location>
        <begin position="220"/>
        <end position="255"/>
    </location>
</feature>
<dbReference type="EMBL" id="CAJOAZ010000416">
    <property type="protein sequence ID" value="CAF3642639.1"/>
    <property type="molecule type" value="Genomic_DNA"/>
</dbReference>
<dbReference type="GO" id="GO:0043195">
    <property type="term" value="C:terminal bouton"/>
    <property type="evidence" value="ECO:0007669"/>
    <property type="project" value="TreeGrafter"/>
</dbReference>
<dbReference type="Gene3D" id="1.10.238.10">
    <property type="entry name" value="EF-hand"/>
    <property type="match status" value="3"/>
</dbReference>
<dbReference type="GO" id="GO:0099509">
    <property type="term" value="P:regulation of presynaptic cytosolic calcium ion concentration"/>
    <property type="evidence" value="ECO:0007669"/>
    <property type="project" value="TreeGrafter"/>
</dbReference>
<dbReference type="PROSITE" id="PS50222">
    <property type="entry name" value="EF_HAND_2"/>
    <property type="match status" value="5"/>
</dbReference>
<feature type="domain" description="EF-hand" evidence="2">
    <location>
        <begin position="81"/>
        <end position="117"/>
    </location>
</feature>
<dbReference type="GO" id="GO:0030425">
    <property type="term" value="C:dendrite"/>
    <property type="evidence" value="ECO:0007669"/>
    <property type="project" value="TreeGrafter"/>
</dbReference>
<dbReference type="GO" id="GO:0005634">
    <property type="term" value="C:nucleus"/>
    <property type="evidence" value="ECO:0007669"/>
    <property type="project" value="TreeGrafter"/>
</dbReference>
<evidence type="ECO:0000256" key="1">
    <source>
        <dbReference type="ARBA" id="ARBA00022837"/>
    </source>
</evidence>
<evidence type="ECO:0000259" key="2">
    <source>
        <dbReference type="PROSITE" id="PS50222"/>
    </source>
</evidence>
<dbReference type="SMART" id="SM00054">
    <property type="entry name" value="EFh"/>
    <property type="match status" value="6"/>
</dbReference>
<feature type="domain" description="EF-hand" evidence="2">
    <location>
        <begin position="173"/>
        <end position="208"/>
    </location>
</feature>
<evidence type="ECO:0000313" key="5">
    <source>
        <dbReference type="EMBL" id="CAF3533567.1"/>
    </source>
</evidence>
<dbReference type="Proteomes" id="UP000663844">
    <property type="component" value="Unassembled WGS sequence"/>
</dbReference>
<dbReference type="EMBL" id="CAJNOE010000020">
    <property type="protein sequence ID" value="CAF0744181.1"/>
    <property type="molecule type" value="Genomic_DNA"/>
</dbReference>
<dbReference type="InterPro" id="IPR011992">
    <property type="entry name" value="EF-hand-dom_pair"/>
</dbReference>
<gene>
    <name evidence="3" type="ORF">IZO911_LOCUS3729</name>
    <name evidence="4" type="ORF">JYZ213_LOCUS3343</name>
    <name evidence="5" type="ORF">KXQ929_LOCUS1804</name>
    <name evidence="6" type="ORF">OXD698_LOCUS8562</name>
</gene>
<dbReference type="SUPFAM" id="SSF47473">
    <property type="entry name" value="EF-hand"/>
    <property type="match status" value="2"/>
</dbReference>
<dbReference type="GO" id="GO:0005829">
    <property type="term" value="C:cytosol"/>
    <property type="evidence" value="ECO:0007669"/>
    <property type="project" value="TreeGrafter"/>
</dbReference>
<dbReference type="GO" id="GO:1900271">
    <property type="term" value="P:regulation of long-term synaptic potentiation"/>
    <property type="evidence" value="ECO:0007669"/>
    <property type="project" value="TreeGrafter"/>
</dbReference>
<sequence length="302" mass="35069">MATTVNENQRHRKKENFLRQFRDEQSKEFKQLTAIQFMEIWSHYDTDGNGFIEGHELDNLLRELAASVNLSDTGPEVISDSVLRELKECFLEAYDENADGRIEIGELAEILPTEENFLLLFRKDNPLDSSVDFMKVWKQFDTDCSGYIEADELKQFIKTLLNRRQGNKITEEKLIEYTDTILHIFDANGDGKLQFSEMTKLLPVKENFLLRPIFKGCSLLTSQDLDKVFQLYDKDGNNIIEEEELDGFVKDLMDLVRKDYDNDDLQQFKRSLLNGCDINRDKKLSKPELKMVLLALSQSPDA</sequence>
<dbReference type="Proteomes" id="UP000663845">
    <property type="component" value="Unassembled WGS sequence"/>
</dbReference>
<evidence type="ECO:0000313" key="7">
    <source>
        <dbReference type="Proteomes" id="UP000663845"/>
    </source>
</evidence>